<evidence type="ECO:0000313" key="2">
    <source>
        <dbReference type="EMBL" id="MBN7772649.1"/>
    </source>
</evidence>
<organism evidence="2 3">
    <name type="scientific">Clostridium aminobutyricum</name>
    <dbReference type="NCBI Taxonomy" id="33953"/>
    <lineage>
        <taxon>Bacteria</taxon>
        <taxon>Bacillati</taxon>
        <taxon>Bacillota</taxon>
        <taxon>Clostridia</taxon>
        <taxon>Eubacteriales</taxon>
        <taxon>Clostridiaceae</taxon>
        <taxon>Clostridium</taxon>
    </lineage>
</organism>
<dbReference type="Proteomes" id="UP000664545">
    <property type="component" value="Unassembled WGS sequence"/>
</dbReference>
<evidence type="ECO:0000313" key="3">
    <source>
        <dbReference type="Proteomes" id="UP000664545"/>
    </source>
</evidence>
<evidence type="ECO:0000259" key="1">
    <source>
        <dbReference type="Pfam" id="PF06719"/>
    </source>
</evidence>
<sequence>MFDEERFRYGPPSYLVASMDLPIVAEVLEASTEVPNSCRIEFNQSQMLERAQGELQLTNGLRDNRGS</sequence>
<dbReference type="EMBL" id="JAFJZZ010000001">
    <property type="protein sequence ID" value="MBN7772649.1"/>
    <property type="molecule type" value="Genomic_DNA"/>
</dbReference>
<dbReference type="Pfam" id="PF06719">
    <property type="entry name" value="AraC_N"/>
    <property type="match status" value="1"/>
</dbReference>
<dbReference type="InterPro" id="IPR009594">
    <property type="entry name" value="Tscrpt_reg_HTH_AraC_N"/>
</dbReference>
<accession>A0A939IIM4</accession>
<gene>
    <name evidence="2" type="ORF">JYB65_04680</name>
</gene>
<reference evidence="2" key="1">
    <citation type="submission" date="2021-02" db="EMBL/GenBank/DDBJ databases">
        <title>Abyssanaerobacter marinus gen.nov., sp., nov, anaerobic bacterium isolated from the Onnuri vent field of Indian Ocean and suggestion of Mogibacteriaceae fam. nov., and proposal of reclassification of ambiguous this family's genus member.</title>
        <authorList>
            <person name="Kim Y.J."/>
            <person name="Yang J.-A."/>
        </authorList>
    </citation>
    <scope>NUCLEOTIDE SEQUENCE</scope>
    <source>
        <strain evidence="2">DSM 2634</strain>
    </source>
</reference>
<feature type="domain" description="Transcription regulator HTH AraC N-terminal" evidence="1">
    <location>
        <begin position="2"/>
        <end position="47"/>
    </location>
</feature>
<keyword evidence="3" id="KW-1185">Reference proteome</keyword>
<dbReference type="AlphaFoldDB" id="A0A939IIM4"/>
<comment type="caution">
    <text evidence="2">The sequence shown here is derived from an EMBL/GenBank/DDBJ whole genome shotgun (WGS) entry which is preliminary data.</text>
</comment>
<proteinExistence type="predicted"/>
<name>A0A939IIM4_CLOAM</name>
<protein>
    <submittedName>
        <fullName evidence="2">AraC family transcriptional regulator N-terminal domain-containing protein</fullName>
    </submittedName>
</protein>